<dbReference type="InterPro" id="IPR050177">
    <property type="entry name" value="Lipid_A_modif_metabolic_enz"/>
</dbReference>
<dbReference type="Gene3D" id="3.40.50.720">
    <property type="entry name" value="NAD(P)-binding Rossmann-like Domain"/>
    <property type="match status" value="1"/>
</dbReference>
<dbReference type="Pfam" id="PF01370">
    <property type="entry name" value="Epimerase"/>
    <property type="match status" value="1"/>
</dbReference>
<evidence type="ECO:0000313" key="3">
    <source>
        <dbReference type="Proteomes" id="UP001162741"/>
    </source>
</evidence>
<keyword evidence="3" id="KW-1185">Reference proteome</keyword>
<feature type="domain" description="NAD-dependent epimerase/dehydratase" evidence="1">
    <location>
        <begin position="4"/>
        <end position="209"/>
    </location>
</feature>
<dbReference type="PANTHER" id="PTHR43245:SF13">
    <property type="entry name" value="UDP-D-APIOSE_UDP-D-XYLOSE SYNTHASE 2"/>
    <property type="match status" value="1"/>
</dbReference>
<accession>A0ABY6IWF2</accession>
<proteinExistence type="predicted"/>
<dbReference type="InterPro" id="IPR036291">
    <property type="entry name" value="NAD(P)-bd_dom_sf"/>
</dbReference>
<dbReference type="Proteomes" id="UP001162741">
    <property type="component" value="Chromosome"/>
</dbReference>
<evidence type="ECO:0000259" key="1">
    <source>
        <dbReference type="Pfam" id="PF01370"/>
    </source>
</evidence>
<gene>
    <name evidence="2" type="ORF">MKQ68_16110</name>
</gene>
<dbReference type="RefSeq" id="WP_264280010.1">
    <property type="nucleotide sequence ID" value="NZ_CP107006.1"/>
</dbReference>
<dbReference type="PANTHER" id="PTHR43245">
    <property type="entry name" value="BIFUNCTIONAL POLYMYXIN RESISTANCE PROTEIN ARNA"/>
    <property type="match status" value="1"/>
</dbReference>
<sequence length="309" mass="34754">MQTILGANGIIGRELSKALQPYASVIRQVSRNPKKVNDTDQVLAADLTDYQQTVKAVEGSAITYLTAGLPYNHKVWQKQWPLIVQNTINACKIAGSKLVFFDNVYMYGHVKGWMTEDTPYRPSSKKGKVRTMIAQMLHDEMHRGALPVLIARSADFYGPGADNSVPNILVLNNLVKGGKPQWMGKSTVPHSFTYTPDAGRATALLGNTPSAYNQVWHLPTDKNALTGKEFIRIACELYGKQDAKFSIIPDWMLRVGGIFKKELAELIEMNYQYEYDYLFDSSKFEKAFHLKPTPYRTGLQETINALKKK</sequence>
<dbReference type="EMBL" id="CP107006">
    <property type="protein sequence ID" value="UYQ91615.1"/>
    <property type="molecule type" value="Genomic_DNA"/>
</dbReference>
<name>A0ABY6IWF2_9BACT</name>
<dbReference type="SUPFAM" id="SSF51735">
    <property type="entry name" value="NAD(P)-binding Rossmann-fold domains"/>
    <property type="match status" value="1"/>
</dbReference>
<dbReference type="InterPro" id="IPR001509">
    <property type="entry name" value="Epimerase_deHydtase"/>
</dbReference>
<reference evidence="2" key="1">
    <citation type="submission" date="2022-10" db="EMBL/GenBank/DDBJ databases">
        <title>Chitinophaga sp. nov., isolated from soil.</title>
        <authorList>
            <person name="Jeon C.O."/>
        </authorList>
    </citation>
    <scope>NUCLEOTIDE SEQUENCE</scope>
    <source>
        <strain evidence="2">R8</strain>
    </source>
</reference>
<organism evidence="2 3">
    <name type="scientific">Chitinophaga horti</name>
    <dbReference type="NCBI Taxonomy" id="2920382"/>
    <lineage>
        <taxon>Bacteria</taxon>
        <taxon>Pseudomonadati</taxon>
        <taxon>Bacteroidota</taxon>
        <taxon>Chitinophagia</taxon>
        <taxon>Chitinophagales</taxon>
        <taxon>Chitinophagaceae</taxon>
        <taxon>Chitinophaga</taxon>
    </lineage>
</organism>
<evidence type="ECO:0000313" key="2">
    <source>
        <dbReference type="EMBL" id="UYQ91615.1"/>
    </source>
</evidence>
<protein>
    <submittedName>
        <fullName evidence="2">NAD-dependent epimerase/dehydratase family protein</fullName>
    </submittedName>
</protein>